<accession>A0A061R2H9</accession>
<reference evidence="2" key="1">
    <citation type="submission" date="2014-05" db="EMBL/GenBank/DDBJ databases">
        <title>The transcriptome of the halophilic microalga Tetraselmis sp. GSL018 isolated from the Great Salt Lake, Utah.</title>
        <authorList>
            <person name="Jinkerson R.E."/>
            <person name="D'Adamo S."/>
            <person name="Posewitz M.C."/>
        </authorList>
    </citation>
    <scope>NUCLEOTIDE SEQUENCE</scope>
    <source>
        <strain evidence="2">GSL018</strain>
    </source>
</reference>
<dbReference type="AlphaFoldDB" id="A0A061R2H9"/>
<sequence length="147" mass="14400">AAGREELRAAPQVPRLLAHHLHADDGALRADASPRGLAAVAARAAVGEELRAPAGAELGPDGVVAGGGGGGEGGVGDVGGAGAVREKGPRAAVAVGGVLAAQREAEDGVLEAHGELGERAGLPAEAEPRRLGVVEPPPLQHAQRLDA</sequence>
<name>A0A061R2H9_9CHLO</name>
<protein>
    <submittedName>
        <fullName evidence="2">Uncharacterized protein</fullName>
    </submittedName>
</protein>
<proteinExistence type="predicted"/>
<evidence type="ECO:0000256" key="1">
    <source>
        <dbReference type="SAM" id="MobiDB-lite"/>
    </source>
</evidence>
<organism evidence="2">
    <name type="scientific">Tetraselmis sp. GSL018</name>
    <dbReference type="NCBI Taxonomy" id="582737"/>
    <lineage>
        <taxon>Eukaryota</taxon>
        <taxon>Viridiplantae</taxon>
        <taxon>Chlorophyta</taxon>
        <taxon>core chlorophytes</taxon>
        <taxon>Chlorodendrophyceae</taxon>
        <taxon>Chlorodendrales</taxon>
        <taxon>Chlorodendraceae</taxon>
        <taxon>Tetraselmis</taxon>
    </lineage>
</organism>
<feature type="region of interest" description="Disordered" evidence="1">
    <location>
        <begin position="115"/>
        <end position="147"/>
    </location>
</feature>
<feature type="non-terminal residue" evidence="2">
    <location>
        <position position="1"/>
    </location>
</feature>
<gene>
    <name evidence="2" type="ORF">TSPGSL018_17240</name>
</gene>
<dbReference type="EMBL" id="GBEZ01021868">
    <property type="protein sequence ID" value="JAC64920.1"/>
    <property type="molecule type" value="Transcribed_RNA"/>
</dbReference>
<evidence type="ECO:0000313" key="2">
    <source>
        <dbReference type="EMBL" id="JAC64920.1"/>
    </source>
</evidence>